<proteinExistence type="inferred from homology"/>
<comment type="subcellular location">
    <subcellularLocation>
        <location evidence="1">Cytoplasm</location>
        <location evidence="1">Cytoskeleton</location>
    </subcellularLocation>
</comment>
<organism evidence="8 9">
    <name type="scientific">Aldrovandia affinis</name>
    <dbReference type="NCBI Taxonomy" id="143900"/>
    <lineage>
        <taxon>Eukaryota</taxon>
        <taxon>Metazoa</taxon>
        <taxon>Chordata</taxon>
        <taxon>Craniata</taxon>
        <taxon>Vertebrata</taxon>
        <taxon>Euteleostomi</taxon>
        <taxon>Actinopterygii</taxon>
        <taxon>Neopterygii</taxon>
        <taxon>Teleostei</taxon>
        <taxon>Notacanthiformes</taxon>
        <taxon>Halosauridae</taxon>
        <taxon>Aldrovandia</taxon>
    </lineage>
</organism>
<evidence type="ECO:0000259" key="7">
    <source>
        <dbReference type="PROSITE" id="PS50191"/>
    </source>
</evidence>
<dbReference type="Proteomes" id="UP001221898">
    <property type="component" value="Unassembled WGS sequence"/>
</dbReference>
<comment type="similarity">
    <text evidence="2 4">Belongs to the actin family.</text>
</comment>
<feature type="compositionally biased region" description="Basic and acidic residues" evidence="6">
    <location>
        <begin position="754"/>
        <end position="767"/>
    </location>
</feature>
<dbReference type="GO" id="GO:0005856">
    <property type="term" value="C:cytoskeleton"/>
    <property type="evidence" value="ECO:0007669"/>
    <property type="project" value="UniProtKB-SubCell"/>
</dbReference>
<dbReference type="Gene3D" id="3.90.640.10">
    <property type="entry name" value="Actin, Chain A, domain 4"/>
    <property type="match status" value="1"/>
</dbReference>
<dbReference type="FunFam" id="3.90.640.10:FF:000007">
    <property type="entry name" value="Actin like 7B"/>
    <property type="match status" value="1"/>
</dbReference>
<keyword evidence="9" id="KW-1185">Reference proteome</keyword>
<dbReference type="InterPro" id="IPR020902">
    <property type="entry name" value="Actin/actin-like_CS"/>
</dbReference>
<comment type="caution">
    <text evidence="8">The sequence shown here is derived from an EMBL/GenBank/DDBJ whole genome shotgun (WGS) entry which is preliminary data.</text>
</comment>
<sequence length="1881" mass="209948">MSSTATEFQKSPPSLPLPPDHVLNSGAVTFPGSFDQQGCPLVVFPVEEHNKLSSSLNQEEVVDFINYFLRLHNKYQEKEGMVSVVVDLRQATLTTTRFIAETLLLLEMHKRTVHTLYVVQPKKKDVLKLLLKLLVPNHSKHYISASFKRVFLKEIFELSNYIDRSQLTATLGGYLIYCHQSWVMFIKEIDAFVQDFLSVVHRLPSCIATLQTLSRQNVPDGFEELKDFCSINEARFQQLRRELGLDDLLRHCEHMVEKLRYPENESSYQAMAGTALFTHTAYDMLQTTAVELLWQQAFSRAHLQLKVLQLANEAQQITEHIISTQKEKLQPYRIEIAKDARRAESLKAEFENIYTPAMALVRRAEDVIHTFEETVAAEDGQVREEWVEDLERVKENFRTAVELPHQTLRVVADFYYYYNKSKSWYNMVLCEDFFQDLLWGGTCDGLSKQRHLQDVKASGIPVWKQAVRDFLKKSPSPEMEELVQLAHLANVIPESQLQQMGKQLSHRCMILRKLLTSPGAVPLNDLQLALQWQYEFLRGNQQDAMHTDPLGPRVPENVQNCTEGTSGLPRDNRRCSGYMSDIHSRQNHGTFLSLSKWDSGKETLPSAVQRAVPTSGKPPSLSSFDSGFDGAGSSHLDAGAGREGWEGFARPQGTRETFRPIVRQPQIHEENISSVSDSEDCREEFEFSAVGGEGSSRASIQIIPKMTVDSLNFEIKVKRSATLPRNPWLSLPVEDLENSYTVTITPNPQAPPRDSVRSPDPSERSRDQPTQTETQPSIQTSSGGEDELSLQGAGGMEVGESEGVSILQAQDSFEDSALSPIRNILSSTITDARDKQNSTVDSVPTLLWDTYDFHNTKQDAGERLITSLTEGSLTDWDLKEQEGLREVEEILDRAAGILQAKENVLAQEEMLDVLMKVESASKPWESWGSEEHLSMVTMSSSDLVEAGIVGLEDNLPPINIDQDTEYTPTETVISTHDCSNFVTANDPSVGTESGLFARGSGRCSVLRELKGLHVLEERIIEENFKIHEFRRCEEEERVSDGQSDQSSAKYLSRERQMFLRELEKEKREVEKIESSLDPEWAKGSKIKNRLSRGHKVVKCSIMERTSKLKNLEDTALCDELVSGSKSRAPDKMHLIPTQNCAVVESSTNEALGLSNQDYTGKPELSPDVKLSQKDPESFLSNCELEDSHSTCHVLCDVDTCGSSGNSALALPSGPSYTSKEAKKSPLNDLTEPVDYPKEVENCHPGEEEPEQVACRTANNSKSEAEDGGVQNNIPEVSLIPAMCSNQEAFDPGGDATKAPVPKPRKTLQLSKAGKDEVVSPEDLVNWPLASLPNQDNLDITLLLKAEGPITPPKPKERKNKLSNKLQTPGAIPDIKGHCNNNNNKALVAGQPLCIAPEGATPSEGSSRMSTTKPVSLNEPQMQMDNDTATNYDEDALCTSPPFRERESILRVSSEEAMLGSDGQSNRPDVFGTVNVPECPSQNSGAAVRPVCRSPVNESHLHINMKEMTDFKTPIILDTGSGLVKAGFADQDLPTTIFPTVIGMPKYEEIMNGNFERESYIGHEAQHMRGVLALKYPMKNGVIHNWDEMEQIWHHTFQQLRVDPEDHPVLLTEAAMNPRENRQRMVELMFEAFSVPYTYVAMQAVLALYAAGRTTGVVFDSGDGVSHSVPVFEGYCLPHAVQRLTLAGIDVTLHLQKLLQEQGISMRTSAELEIVREMKEMCCCVAQDYEAELACGGAASSEVYYTMPDGQVICLSTERFRAAEILFKPELIGRDHYGMHESIFKSILHSDIDLRKSFVGNIVLSGGNTLLAGLPQRLESEIRKMVPTDLGECVRVTSPKDRDFSVWSGGAVLASLPSFASAWISEEEYEEFGPQIVFRKCF</sequence>
<name>A0AAD7S8E8_9TELE</name>
<dbReference type="Gene3D" id="3.30.420.40">
    <property type="match status" value="2"/>
</dbReference>
<feature type="region of interest" description="Disordered" evidence="6">
    <location>
        <begin position="1153"/>
        <end position="1172"/>
    </location>
</feature>
<dbReference type="CDD" id="cd13397">
    <property type="entry name" value="ASKHA_NBD_actin_Arp-T1-3"/>
    <property type="match status" value="1"/>
</dbReference>
<evidence type="ECO:0000256" key="2">
    <source>
        <dbReference type="ARBA" id="ARBA00006752"/>
    </source>
</evidence>
<feature type="compositionally biased region" description="Polar residues" evidence="6">
    <location>
        <begin position="1402"/>
        <end position="1420"/>
    </location>
</feature>
<feature type="region of interest" description="Disordered" evidence="6">
    <location>
        <begin position="1211"/>
        <end position="1233"/>
    </location>
</feature>
<dbReference type="PANTHER" id="PTHR11937">
    <property type="entry name" value="ACTIN"/>
    <property type="match status" value="1"/>
</dbReference>
<keyword evidence="3" id="KW-0963">Cytoplasm</keyword>
<dbReference type="PROSITE" id="PS01132">
    <property type="entry name" value="ACTINS_ACT_LIKE"/>
    <property type="match status" value="1"/>
</dbReference>
<feature type="region of interest" description="Disordered" evidence="6">
    <location>
        <begin position="549"/>
        <end position="573"/>
    </location>
</feature>
<accession>A0AAD7S8E8</accession>
<dbReference type="PRINTS" id="PR00190">
    <property type="entry name" value="ACTIN"/>
</dbReference>
<dbReference type="FunFam" id="3.30.420.40:FF:000050">
    <property type="entry name" value="Actin, alpha skeletal muscle"/>
    <property type="match status" value="1"/>
</dbReference>
<dbReference type="SUPFAM" id="SSF53067">
    <property type="entry name" value="Actin-like ATPase domain"/>
    <property type="match status" value="2"/>
</dbReference>
<feature type="domain" description="CRAL-TRIO" evidence="7">
    <location>
        <begin position="18"/>
        <end position="179"/>
    </location>
</feature>
<evidence type="ECO:0000256" key="6">
    <source>
        <dbReference type="SAM" id="MobiDB-lite"/>
    </source>
</evidence>
<dbReference type="SMART" id="SM00268">
    <property type="entry name" value="ACTIN"/>
    <property type="match status" value="1"/>
</dbReference>
<dbReference type="InterPro" id="IPR001251">
    <property type="entry name" value="CRAL-TRIO_dom"/>
</dbReference>
<keyword evidence="5" id="KW-0175">Coiled coil</keyword>
<evidence type="ECO:0000313" key="9">
    <source>
        <dbReference type="Proteomes" id="UP001221898"/>
    </source>
</evidence>
<feature type="region of interest" description="Disordered" evidence="6">
    <location>
        <begin position="1398"/>
        <end position="1420"/>
    </location>
</feature>
<keyword evidence="3" id="KW-0206">Cytoskeleton</keyword>
<feature type="region of interest" description="Disordered" evidence="6">
    <location>
        <begin position="742"/>
        <end position="792"/>
    </location>
</feature>
<dbReference type="Pfam" id="PF13716">
    <property type="entry name" value="CRAL_TRIO_2"/>
    <property type="match status" value="1"/>
</dbReference>
<evidence type="ECO:0000256" key="3">
    <source>
        <dbReference type="ARBA" id="ARBA00023212"/>
    </source>
</evidence>
<evidence type="ECO:0000256" key="5">
    <source>
        <dbReference type="SAM" id="Coils"/>
    </source>
</evidence>
<dbReference type="Pfam" id="PF00022">
    <property type="entry name" value="Actin"/>
    <property type="match status" value="1"/>
</dbReference>
<dbReference type="InterPro" id="IPR036865">
    <property type="entry name" value="CRAL-TRIO_dom_sf"/>
</dbReference>
<reference evidence="8" key="1">
    <citation type="journal article" date="2023" name="Science">
        <title>Genome structures resolve the early diversification of teleost fishes.</title>
        <authorList>
            <person name="Parey E."/>
            <person name="Louis A."/>
            <person name="Montfort J."/>
            <person name="Bouchez O."/>
            <person name="Roques C."/>
            <person name="Iampietro C."/>
            <person name="Lluch J."/>
            <person name="Castinel A."/>
            <person name="Donnadieu C."/>
            <person name="Desvignes T."/>
            <person name="Floi Bucao C."/>
            <person name="Jouanno E."/>
            <person name="Wen M."/>
            <person name="Mejri S."/>
            <person name="Dirks R."/>
            <person name="Jansen H."/>
            <person name="Henkel C."/>
            <person name="Chen W.J."/>
            <person name="Zahm M."/>
            <person name="Cabau C."/>
            <person name="Klopp C."/>
            <person name="Thompson A.W."/>
            <person name="Robinson-Rechavi M."/>
            <person name="Braasch I."/>
            <person name="Lecointre G."/>
            <person name="Bobe J."/>
            <person name="Postlethwait J.H."/>
            <person name="Berthelot C."/>
            <person name="Roest Crollius H."/>
            <person name="Guiguen Y."/>
        </authorList>
    </citation>
    <scope>NUCLEOTIDE SEQUENCE</scope>
    <source>
        <strain evidence="8">NC1722</strain>
    </source>
</reference>
<dbReference type="InterPro" id="IPR043129">
    <property type="entry name" value="ATPase_NBD"/>
</dbReference>
<feature type="compositionally biased region" description="Polar residues" evidence="6">
    <location>
        <begin position="768"/>
        <end position="783"/>
    </location>
</feature>
<feature type="coiled-coil region" evidence="5">
    <location>
        <begin position="1048"/>
        <end position="1075"/>
    </location>
</feature>
<evidence type="ECO:0000256" key="4">
    <source>
        <dbReference type="RuleBase" id="RU000487"/>
    </source>
</evidence>
<evidence type="ECO:0000313" key="8">
    <source>
        <dbReference type="EMBL" id="KAJ8397612.1"/>
    </source>
</evidence>
<dbReference type="Gene3D" id="3.40.525.10">
    <property type="entry name" value="CRAL-TRIO lipid binding domain"/>
    <property type="match status" value="1"/>
</dbReference>
<dbReference type="FunFam" id="3.30.420.40:FF:000058">
    <property type="entry name" value="Putative actin-related protein 5"/>
    <property type="match status" value="1"/>
</dbReference>
<dbReference type="InterPro" id="IPR004000">
    <property type="entry name" value="Actin"/>
</dbReference>
<dbReference type="PROSITE" id="PS50191">
    <property type="entry name" value="CRAL_TRIO"/>
    <property type="match status" value="1"/>
</dbReference>
<gene>
    <name evidence="8" type="ORF">AAFF_G00436110</name>
</gene>
<evidence type="ECO:0000256" key="1">
    <source>
        <dbReference type="ARBA" id="ARBA00004245"/>
    </source>
</evidence>
<dbReference type="EMBL" id="JAINUG010000096">
    <property type="protein sequence ID" value="KAJ8397612.1"/>
    <property type="molecule type" value="Genomic_DNA"/>
</dbReference>
<protein>
    <recommendedName>
        <fullName evidence="7">CRAL-TRIO domain-containing protein</fullName>
    </recommendedName>
</protein>